<dbReference type="NCBIfam" id="NF008726">
    <property type="entry name" value="PRK11728.1"/>
    <property type="match status" value="1"/>
</dbReference>
<reference evidence="7 8" key="1">
    <citation type="submission" date="2020-10" db="EMBL/GenBank/DDBJ databases">
        <title>Connecting structure to function with the recovery of over 1000 high-quality activated sludge metagenome-assembled genomes encoding full-length rRNA genes using long-read sequencing.</title>
        <authorList>
            <person name="Singleton C.M."/>
            <person name="Petriglieri F."/>
            <person name="Kristensen J.M."/>
            <person name="Kirkegaard R.H."/>
            <person name="Michaelsen T.Y."/>
            <person name="Andersen M.H."/>
            <person name="Karst S.M."/>
            <person name="Dueholm M.S."/>
            <person name="Nielsen P.H."/>
            <person name="Albertsen M."/>
        </authorList>
    </citation>
    <scope>NUCLEOTIDE SEQUENCE [LARGE SCALE GENOMIC DNA]</scope>
    <source>
        <strain evidence="7">AalE_18-Q3-R2-46_BAT3C.188</strain>
    </source>
</reference>
<evidence type="ECO:0000256" key="2">
    <source>
        <dbReference type="ARBA" id="ARBA00022630"/>
    </source>
</evidence>
<organism evidence="7 8">
    <name type="scientific">Candidatus Phosphoribacter hodrii</name>
    <dbReference type="NCBI Taxonomy" id="2953743"/>
    <lineage>
        <taxon>Bacteria</taxon>
        <taxon>Bacillati</taxon>
        <taxon>Actinomycetota</taxon>
        <taxon>Actinomycetes</taxon>
        <taxon>Micrococcales</taxon>
        <taxon>Dermatophilaceae</taxon>
        <taxon>Candidatus Phosphoribacter</taxon>
    </lineage>
</organism>
<dbReference type="AlphaFoldDB" id="A0A934X666"/>
<gene>
    <name evidence="7" type="primary">lhgO</name>
    <name evidence="7" type="ORF">IPF40_07920</name>
</gene>
<proteinExistence type="inferred from homology"/>
<keyword evidence="3" id="KW-0274">FAD</keyword>
<dbReference type="Gene3D" id="3.50.50.60">
    <property type="entry name" value="FAD/NAD(P)-binding domain"/>
    <property type="match status" value="1"/>
</dbReference>
<keyword evidence="4 7" id="KW-0560">Oxidoreductase</keyword>
<feature type="domain" description="FAD dependent oxidoreductase" evidence="6">
    <location>
        <begin position="4"/>
        <end position="387"/>
    </location>
</feature>
<dbReference type="EC" id="1.1.3.-" evidence="7"/>
<evidence type="ECO:0000256" key="3">
    <source>
        <dbReference type="ARBA" id="ARBA00022827"/>
    </source>
</evidence>
<evidence type="ECO:0000256" key="4">
    <source>
        <dbReference type="ARBA" id="ARBA00023002"/>
    </source>
</evidence>
<dbReference type="EMBL" id="JADIXZ010000004">
    <property type="protein sequence ID" value="MBK6300968.1"/>
    <property type="molecule type" value="Genomic_DNA"/>
</dbReference>
<evidence type="ECO:0000256" key="1">
    <source>
        <dbReference type="ARBA" id="ARBA00001974"/>
    </source>
</evidence>
<dbReference type="InterPro" id="IPR036188">
    <property type="entry name" value="FAD/NAD-bd_sf"/>
</dbReference>
<dbReference type="InterPro" id="IPR006076">
    <property type="entry name" value="FAD-dep_OxRdtase"/>
</dbReference>
<evidence type="ECO:0000259" key="6">
    <source>
        <dbReference type="Pfam" id="PF01266"/>
    </source>
</evidence>
<evidence type="ECO:0000256" key="5">
    <source>
        <dbReference type="ARBA" id="ARBA00037941"/>
    </source>
</evidence>
<dbReference type="Proteomes" id="UP000718281">
    <property type="component" value="Unassembled WGS sequence"/>
</dbReference>
<evidence type="ECO:0000313" key="8">
    <source>
        <dbReference type="Proteomes" id="UP000718281"/>
    </source>
</evidence>
<comment type="caution">
    <text evidence="7">The sequence shown here is derived from an EMBL/GenBank/DDBJ whole genome shotgun (WGS) entry which is preliminary data.</text>
</comment>
<evidence type="ECO:0000313" key="7">
    <source>
        <dbReference type="EMBL" id="MBK6300968.1"/>
    </source>
</evidence>
<sequence>MSTVAVVGGGIVGLATARALAQRGHEVVLMEKESSLAQHQTGRNSGVVHAGLYYAPGSLKARMAVAGSASMYAYARAKGVAFETCGKLVVACDETELPGLARLAERAAANGVTATMLTPGQAREREPYAQCVQALHVQTTGIIDYPGVCRALSADLVDAGGEVRLGVTFHAAQSRGSGVEVSTSLGAFQVDALVACAGLYADRVAAACGLRPAARIVPFRGEYFELVPEKHYLVRGLIYPVPDPRFPFLGVHLTRMITGGVHAGPNAVFALRREGYTWRDVDLAELRESLAWPGLWALARRNVVPGAREVARSLSRRRFAASLSRMVPGIEPQDLQPVAAGVRAQALRRDGSMVEDFLVQTQSRQVHVLNAPSPAATAALEIADYLAGRLDLGRR</sequence>
<protein>
    <submittedName>
        <fullName evidence="7">L-2-hydroxyglutarate oxidase</fullName>
        <ecNumber evidence="7">1.1.3.-</ecNumber>
    </submittedName>
</protein>
<dbReference type="GO" id="GO:0047545">
    <property type="term" value="F:(S)-2-hydroxyglutarate dehydrogenase activity"/>
    <property type="evidence" value="ECO:0007669"/>
    <property type="project" value="TreeGrafter"/>
</dbReference>
<dbReference type="PANTHER" id="PTHR43104:SF2">
    <property type="entry name" value="L-2-HYDROXYGLUTARATE DEHYDROGENASE, MITOCHONDRIAL"/>
    <property type="match status" value="1"/>
</dbReference>
<comment type="cofactor">
    <cofactor evidence="1">
        <name>FAD</name>
        <dbReference type="ChEBI" id="CHEBI:57692"/>
    </cofactor>
</comment>
<dbReference type="Pfam" id="PF01266">
    <property type="entry name" value="DAO"/>
    <property type="match status" value="1"/>
</dbReference>
<dbReference type="GO" id="GO:0005737">
    <property type="term" value="C:cytoplasm"/>
    <property type="evidence" value="ECO:0007669"/>
    <property type="project" value="TreeGrafter"/>
</dbReference>
<dbReference type="Gene3D" id="3.30.9.10">
    <property type="entry name" value="D-Amino Acid Oxidase, subunit A, domain 2"/>
    <property type="match status" value="1"/>
</dbReference>
<dbReference type="SUPFAM" id="SSF51905">
    <property type="entry name" value="FAD/NAD(P)-binding domain"/>
    <property type="match status" value="1"/>
</dbReference>
<keyword evidence="2" id="KW-0285">Flavoprotein</keyword>
<name>A0A934X666_9MICO</name>
<dbReference type="PANTHER" id="PTHR43104">
    <property type="entry name" value="L-2-HYDROXYGLUTARATE DEHYDROGENASE, MITOCHONDRIAL"/>
    <property type="match status" value="1"/>
</dbReference>
<comment type="similarity">
    <text evidence="5">Belongs to the L2HGDH family.</text>
</comment>
<accession>A0A934X666</accession>